<dbReference type="InterPro" id="IPR036179">
    <property type="entry name" value="Ig-like_dom_sf"/>
</dbReference>
<comment type="caution">
    <text evidence="2">The sequence shown here is derived from an EMBL/GenBank/DDBJ whole genome shotgun (WGS) entry which is preliminary data.</text>
</comment>
<gene>
    <name evidence="2" type="ORF">OS493_024639</name>
</gene>
<organism evidence="2 3">
    <name type="scientific">Desmophyllum pertusum</name>
    <dbReference type="NCBI Taxonomy" id="174260"/>
    <lineage>
        <taxon>Eukaryota</taxon>
        <taxon>Metazoa</taxon>
        <taxon>Cnidaria</taxon>
        <taxon>Anthozoa</taxon>
        <taxon>Hexacorallia</taxon>
        <taxon>Scleractinia</taxon>
        <taxon>Caryophylliina</taxon>
        <taxon>Caryophylliidae</taxon>
        <taxon>Desmophyllum</taxon>
    </lineage>
</organism>
<protein>
    <recommendedName>
        <fullName evidence="1">Ig-like domain-containing protein</fullName>
    </recommendedName>
</protein>
<evidence type="ECO:0000313" key="3">
    <source>
        <dbReference type="Proteomes" id="UP001163046"/>
    </source>
</evidence>
<dbReference type="Proteomes" id="UP001163046">
    <property type="component" value="Unassembled WGS sequence"/>
</dbReference>
<dbReference type="InterPro" id="IPR013783">
    <property type="entry name" value="Ig-like_fold"/>
</dbReference>
<feature type="domain" description="Ig-like" evidence="1">
    <location>
        <begin position="6"/>
        <end position="91"/>
    </location>
</feature>
<accession>A0A9X0D290</accession>
<evidence type="ECO:0000313" key="2">
    <source>
        <dbReference type="EMBL" id="KAJ7383951.1"/>
    </source>
</evidence>
<sequence length="91" mass="10317">MQHFGALITRKPSSVIVEEGHDVSLVCQATGQPTPTVTWRKAFSHVPNKKTAISDGMLTITQDNKSRWWGLRMRGKESPWRGFRCRTSDCD</sequence>
<dbReference type="AlphaFoldDB" id="A0A9X0D290"/>
<evidence type="ECO:0000259" key="1">
    <source>
        <dbReference type="PROSITE" id="PS50835"/>
    </source>
</evidence>
<dbReference type="SUPFAM" id="SSF48726">
    <property type="entry name" value="Immunoglobulin"/>
    <property type="match status" value="1"/>
</dbReference>
<dbReference type="OrthoDB" id="10012075at2759"/>
<name>A0A9X0D290_9CNID</name>
<dbReference type="PROSITE" id="PS50835">
    <property type="entry name" value="IG_LIKE"/>
    <property type="match status" value="1"/>
</dbReference>
<dbReference type="Gene3D" id="2.60.40.10">
    <property type="entry name" value="Immunoglobulins"/>
    <property type="match status" value="1"/>
</dbReference>
<proteinExistence type="predicted"/>
<dbReference type="Pfam" id="PF13927">
    <property type="entry name" value="Ig_3"/>
    <property type="match status" value="1"/>
</dbReference>
<reference evidence="2" key="1">
    <citation type="submission" date="2023-01" db="EMBL/GenBank/DDBJ databases">
        <title>Genome assembly of the deep-sea coral Lophelia pertusa.</title>
        <authorList>
            <person name="Herrera S."/>
            <person name="Cordes E."/>
        </authorList>
    </citation>
    <scope>NUCLEOTIDE SEQUENCE</scope>
    <source>
        <strain evidence="2">USNM1676648</strain>
        <tissue evidence="2">Polyp</tissue>
    </source>
</reference>
<dbReference type="EMBL" id="MU825892">
    <property type="protein sequence ID" value="KAJ7383951.1"/>
    <property type="molecule type" value="Genomic_DNA"/>
</dbReference>
<keyword evidence="3" id="KW-1185">Reference proteome</keyword>
<dbReference type="InterPro" id="IPR007110">
    <property type="entry name" value="Ig-like_dom"/>
</dbReference>